<evidence type="ECO:0000256" key="1">
    <source>
        <dbReference type="SAM" id="Phobius"/>
    </source>
</evidence>
<dbReference type="Proteomes" id="UP000095287">
    <property type="component" value="Unplaced"/>
</dbReference>
<evidence type="ECO:0000313" key="3">
    <source>
        <dbReference type="WBParaSite" id="L893_g653.t1"/>
    </source>
</evidence>
<protein>
    <submittedName>
        <fullName evidence="3">PBPe domain-containing protein</fullName>
    </submittedName>
</protein>
<keyword evidence="1" id="KW-1133">Transmembrane helix</keyword>
<evidence type="ECO:0000313" key="2">
    <source>
        <dbReference type="Proteomes" id="UP000095287"/>
    </source>
</evidence>
<reference evidence="3" key="1">
    <citation type="submission" date="2016-11" db="UniProtKB">
        <authorList>
            <consortium name="WormBaseParasite"/>
        </authorList>
    </citation>
    <scope>IDENTIFICATION</scope>
</reference>
<sequence length="202" mass="22357">MDTVISAVLESGRLYLIRNDSGPSVSTSERRHEIVLPSSVGSALIVSAFSKKLNLKLEGIPPEAKGLMCATMGPTARSYIDTVDFILKKDSLKDVENAARTYNCVLAVEVALRFLFRSSLRERVLPRAVLAWMDRNIQWTPPDAEEHLAMMRHAIAYDEEVDRMLPEEIGTPLARSTVLTLGTIVVLVLGFVSRRVLSMSNA</sequence>
<organism evidence="2 3">
    <name type="scientific">Steinernema glaseri</name>
    <dbReference type="NCBI Taxonomy" id="37863"/>
    <lineage>
        <taxon>Eukaryota</taxon>
        <taxon>Metazoa</taxon>
        <taxon>Ecdysozoa</taxon>
        <taxon>Nematoda</taxon>
        <taxon>Chromadorea</taxon>
        <taxon>Rhabditida</taxon>
        <taxon>Tylenchina</taxon>
        <taxon>Panagrolaimomorpha</taxon>
        <taxon>Strongyloidoidea</taxon>
        <taxon>Steinernematidae</taxon>
        <taxon>Steinernema</taxon>
    </lineage>
</organism>
<keyword evidence="2" id="KW-1185">Reference proteome</keyword>
<proteinExistence type="predicted"/>
<name>A0A1I8AK08_9BILA</name>
<dbReference type="AlphaFoldDB" id="A0A1I8AK08"/>
<feature type="transmembrane region" description="Helical" evidence="1">
    <location>
        <begin position="173"/>
        <end position="192"/>
    </location>
</feature>
<dbReference type="WBParaSite" id="L893_g653.t1">
    <property type="protein sequence ID" value="L893_g653.t1"/>
    <property type="gene ID" value="L893_g653"/>
</dbReference>
<keyword evidence="1" id="KW-0472">Membrane</keyword>
<accession>A0A1I8AK08</accession>
<keyword evidence="1" id="KW-0812">Transmembrane</keyword>